<dbReference type="STRING" id="76728.AQ490_10765"/>
<dbReference type="eggNOG" id="COG1848">
    <property type="taxonomic scope" value="Bacteria"/>
</dbReference>
<dbReference type="RefSeq" id="WP_018386455.1">
    <property type="nucleotide sequence ID" value="NZ_LLZU01000039.1"/>
</dbReference>
<dbReference type="Gene3D" id="3.40.50.1010">
    <property type="entry name" value="5'-nuclease"/>
    <property type="match status" value="1"/>
</dbReference>
<dbReference type="InterPro" id="IPR002716">
    <property type="entry name" value="PIN_dom"/>
</dbReference>
<dbReference type="Proteomes" id="UP000050867">
    <property type="component" value="Unassembled WGS sequence"/>
</dbReference>
<dbReference type="Pfam" id="PF01850">
    <property type="entry name" value="PIN"/>
    <property type="match status" value="1"/>
</dbReference>
<dbReference type="EMBL" id="LLZU01000039">
    <property type="protein sequence ID" value="KRV46393.1"/>
    <property type="molecule type" value="Genomic_DNA"/>
</dbReference>
<sequence>MNRPVVYDTGTLIAAGRAQRTVWHRHRGYLLAGTVPRVPAAAVVEAWRVRVAKSRLSLLLRGCQVVPLDHAMAREVGELLERAGTADPVDAAVVVLAARLRAVVPTSNEDGLRRLLVRLGPAGATVTVVPA</sequence>
<dbReference type="OrthoDB" id="3785877at2"/>
<dbReference type="GO" id="GO:0046872">
    <property type="term" value="F:metal ion binding"/>
    <property type="evidence" value="ECO:0007669"/>
    <property type="project" value="UniProtKB-KW"/>
</dbReference>
<protein>
    <recommendedName>
        <fullName evidence="5">PIN domain-containing protein</fullName>
    </recommendedName>
</protein>
<accession>A0A0T6LK94</accession>
<proteinExistence type="predicted"/>
<evidence type="ECO:0000313" key="7">
    <source>
        <dbReference type="Proteomes" id="UP000050867"/>
    </source>
</evidence>
<evidence type="ECO:0000256" key="1">
    <source>
        <dbReference type="ARBA" id="ARBA00022722"/>
    </source>
</evidence>
<keyword evidence="1" id="KW-0540">Nuclease</keyword>
<evidence type="ECO:0000256" key="3">
    <source>
        <dbReference type="ARBA" id="ARBA00022801"/>
    </source>
</evidence>
<dbReference type="GO" id="GO:0016787">
    <property type="term" value="F:hydrolase activity"/>
    <property type="evidence" value="ECO:0007669"/>
    <property type="project" value="UniProtKB-KW"/>
</dbReference>
<evidence type="ECO:0000256" key="2">
    <source>
        <dbReference type="ARBA" id="ARBA00022723"/>
    </source>
</evidence>
<dbReference type="InterPro" id="IPR029060">
    <property type="entry name" value="PIN-like_dom_sf"/>
</dbReference>
<feature type="domain" description="PIN" evidence="5">
    <location>
        <begin position="8"/>
        <end position="114"/>
    </location>
</feature>
<dbReference type="AlphaFoldDB" id="A0A0T6LK94"/>
<keyword evidence="3" id="KW-0378">Hydrolase</keyword>
<keyword evidence="2" id="KW-0479">Metal-binding</keyword>
<name>A0A0T6LK94_WENVI</name>
<comment type="caution">
    <text evidence="6">The sequence shown here is derived from an EMBL/GenBank/DDBJ whole genome shotgun (WGS) entry which is preliminary data.</text>
</comment>
<dbReference type="SUPFAM" id="SSF88723">
    <property type="entry name" value="PIN domain-like"/>
    <property type="match status" value="1"/>
</dbReference>
<dbReference type="GO" id="GO:0004518">
    <property type="term" value="F:nuclease activity"/>
    <property type="evidence" value="ECO:0007669"/>
    <property type="project" value="UniProtKB-KW"/>
</dbReference>
<keyword evidence="7" id="KW-1185">Reference proteome</keyword>
<evidence type="ECO:0000256" key="4">
    <source>
        <dbReference type="ARBA" id="ARBA00022842"/>
    </source>
</evidence>
<organism evidence="6 7">
    <name type="scientific">Wenjunlia vitaminophila</name>
    <name type="common">Streptomyces vitaminophilus</name>
    <dbReference type="NCBI Taxonomy" id="76728"/>
    <lineage>
        <taxon>Bacteria</taxon>
        <taxon>Bacillati</taxon>
        <taxon>Actinomycetota</taxon>
        <taxon>Actinomycetes</taxon>
        <taxon>Kitasatosporales</taxon>
        <taxon>Streptomycetaceae</taxon>
        <taxon>Wenjunlia</taxon>
    </lineage>
</organism>
<reference evidence="6 7" key="1">
    <citation type="submission" date="2015-10" db="EMBL/GenBank/DDBJ databases">
        <title>Draft genome sequence of pyrrolomycin-producing Streptomyces vitaminophilus.</title>
        <authorList>
            <person name="Graham D.E."/>
            <person name="Mahan K.M."/>
            <person name="Klingeman D.M."/>
            <person name="Hettich R.L."/>
            <person name="Parry R.J."/>
        </authorList>
    </citation>
    <scope>NUCLEOTIDE SEQUENCE [LARGE SCALE GENOMIC DNA]</scope>
    <source>
        <strain evidence="6 7">ATCC 31673</strain>
    </source>
</reference>
<evidence type="ECO:0000313" key="6">
    <source>
        <dbReference type="EMBL" id="KRV46393.1"/>
    </source>
</evidence>
<gene>
    <name evidence="6" type="ORF">AQ490_10765</name>
</gene>
<keyword evidence="4" id="KW-0460">Magnesium</keyword>
<evidence type="ECO:0000259" key="5">
    <source>
        <dbReference type="Pfam" id="PF01850"/>
    </source>
</evidence>